<accession>A0ABP7SLL9</accession>
<keyword evidence="2" id="KW-1185">Reference proteome</keyword>
<evidence type="ECO:0000313" key="1">
    <source>
        <dbReference type="EMBL" id="GAA4013364.1"/>
    </source>
</evidence>
<protein>
    <submittedName>
        <fullName evidence="1">Uncharacterized protein</fullName>
    </submittedName>
</protein>
<dbReference type="EMBL" id="BAABBQ010000001">
    <property type="protein sequence ID" value="GAA4013364.1"/>
    <property type="molecule type" value="Genomic_DNA"/>
</dbReference>
<name>A0ABP7SLL9_9SPHN</name>
<comment type="caution">
    <text evidence="1">The sequence shown here is derived from an EMBL/GenBank/DDBJ whole genome shotgun (WGS) entry which is preliminary data.</text>
</comment>
<proteinExistence type="predicted"/>
<organism evidence="1 2">
    <name type="scientific">Sphingomonas swuensis</name>
    <dbReference type="NCBI Taxonomy" id="977800"/>
    <lineage>
        <taxon>Bacteria</taxon>
        <taxon>Pseudomonadati</taxon>
        <taxon>Pseudomonadota</taxon>
        <taxon>Alphaproteobacteria</taxon>
        <taxon>Sphingomonadales</taxon>
        <taxon>Sphingomonadaceae</taxon>
        <taxon>Sphingomonas</taxon>
    </lineage>
</organism>
<reference evidence="2" key="1">
    <citation type="journal article" date="2019" name="Int. J. Syst. Evol. Microbiol.">
        <title>The Global Catalogue of Microorganisms (GCM) 10K type strain sequencing project: providing services to taxonomists for standard genome sequencing and annotation.</title>
        <authorList>
            <consortium name="The Broad Institute Genomics Platform"/>
            <consortium name="The Broad Institute Genome Sequencing Center for Infectious Disease"/>
            <person name="Wu L."/>
            <person name="Ma J."/>
        </authorList>
    </citation>
    <scope>NUCLEOTIDE SEQUENCE [LARGE SCALE GENOMIC DNA]</scope>
    <source>
        <strain evidence="2">JCM 17563</strain>
    </source>
</reference>
<gene>
    <name evidence="1" type="ORF">GCM10022280_09520</name>
</gene>
<evidence type="ECO:0000313" key="2">
    <source>
        <dbReference type="Proteomes" id="UP001500235"/>
    </source>
</evidence>
<dbReference type="Proteomes" id="UP001500235">
    <property type="component" value="Unassembled WGS sequence"/>
</dbReference>
<sequence>MLEINKLYCLDSRGHILRPDLIEAESDLAAIRRAEEVMHPFASELWHSGRKVADIKLWQGRAMDEPK</sequence>